<feature type="region of interest" description="Disordered" evidence="1">
    <location>
        <begin position="106"/>
        <end position="143"/>
    </location>
</feature>
<evidence type="ECO:0000256" key="1">
    <source>
        <dbReference type="SAM" id="MobiDB-lite"/>
    </source>
</evidence>
<proteinExistence type="predicted"/>
<dbReference type="PANTHER" id="PTHR22684:SF0">
    <property type="entry name" value="RIBOSOME QUALITY CONTROL COMPLEX SUBUNIT TCF25"/>
    <property type="match status" value="1"/>
</dbReference>
<dbReference type="Proteomes" id="UP000838878">
    <property type="component" value="Chromosome 11"/>
</dbReference>
<protein>
    <recommendedName>
        <fullName evidence="4">Transcription factor 25</fullName>
    </recommendedName>
</protein>
<feature type="non-terminal residue" evidence="2">
    <location>
        <position position="633"/>
    </location>
</feature>
<dbReference type="Pfam" id="PF04910">
    <property type="entry name" value="Tcf25"/>
    <property type="match status" value="1"/>
</dbReference>
<gene>
    <name evidence="2" type="ORF">BINO364_LOCUS3241</name>
</gene>
<evidence type="ECO:0000313" key="2">
    <source>
        <dbReference type="EMBL" id="CAH0716479.1"/>
    </source>
</evidence>
<dbReference type="OrthoDB" id="205993at2759"/>
<name>A0A8J9UBH6_9NEOP</name>
<feature type="region of interest" description="Disordered" evidence="1">
    <location>
        <begin position="196"/>
        <end position="217"/>
    </location>
</feature>
<feature type="compositionally biased region" description="Basic and acidic residues" evidence="1">
    <location>
        <begin position="106"/>
        <end position="127"/>
    </location>
</feature>
<reference evidence="2" key="1">
    <citation type="submission" date="2021-12" db="EMBL/GenBank/DDBJ databases">
        <authorList>
            <person name="Martin H S."/>
        </authorList>
    </citation>
    <scope>NUCLEOTIDE SEQUENCE</scope>
</reference>
<evidence type="ECO:0008006" key="4">
    <source>
        <dbReference type="Google" id="ProtNLM"/>
    </source>
</evidence>
<dbReference type="AlphaFoldDB" id="A0A8J9UBH6"/>
<organism evidence="2 3">
    <name type="scientific">Brenthis ino</name>
    <name type="common">lesser marbled fritillary</name>
    <dbReference type="NCBI Taxonomy" id="405034"/>
    <lineage>
        <taxon>Eukaryota</taxon>
        <taxon>Metazoa</taxon>
        <taxon>Ecdysozoa</taxon>
        <taxon>Arthropoda</taxon>
        <taxon>Hexapoda</taxon>
        <taxon>Insecta</taxon>
        <taxon>Pterygota</taxon>
        <taxon>Neoptera</taxon>
        <taxon>Endopterygota</taxon>
        <taxon>Lepidoptera</taxon>
        <taxon>Glossata</taxon>
        <taxon>Ditrysia</taxon>
        <taxon>Papilionoidea</taxon>
        <taxon>Nymphalidae</taxon>
        <taxon>Heliconiinae</taxon>
        <taxon>Argynnini</taxon>
        <taxon>Brenthis</taxon>
    </lineage>
</organism>
<accession>A0A8J9UBH6</accession>
<dbReference type="InterPro" id="IPR006994">
    <property type="entry name" value="TCF25/Rqc1"/>
</dbReference>
<evidence type="ECO:0000313" key="3">
    <source>
        <dbReference type="Proteomes" id="UP000838878"/>
    </source>
</evidence>
<dbReference type="GO" id="GO:1990112">
    <property type="term" value="C:RQC complex"/>
    <property type="evidence" value="ECO:0007669"/>
    <property type="project" value="TreeGrafter"/>
</dbReference>
<dbReference type="PANTHER" id="PTHR22684">
    <property type="entry name" value="NULP1-RELATED"/>
    <property type="match status" value="1"/>
</dbReference>
<dbReference type="EMBL" id="OV170231">
    <property type="protein sequence ID" value="CAH0716479.1"/>
    <property type="molecule type" value="Genomic_DNA"/>
</dbReference>
<feature type="compositionally biased region" description="Basic residues" evidence="1">
    <location>
        <begin position="128"/>
        <end position="141"/>
    </location>
</feature>
<keyword evidence="3" id="KW-1185">Reference proteome</keyword>
<sequence>MSNFDNRDKTIRMRIAAQGPGKICKINGIKKMSLRNVKKVVDAKSTQGQYVGSDDDFEPLCTQKLSKSRYEGLLLSYSSGDEDKVKEAALTDTEKENNLISEEVEKLNLLEEGKDTEDPKPECTQLEKKKKKKKQKSNRKHVTGDYVDEIDKSVSEVNAMLGEPSEPSDYIDDWIQEAKASLFCVSRRHLNSSNELSRLFGPESDNEPRKRHGRRPNLKRFHNTKIIHKEFSFQKIGLSMSIERREKGVTYFTYDHDDDYQKLHREFLRVISLRNTDLMAPIEASLKAKHVEGLIEASDVLFRMEDNTAASNVIEEAIAYMQFVAHPSFNILDLNTRLEYKYFENRAFHILILKYIHLLTNRACHRTALELAKILMNLDPSDPLAVVFIIDTLALRAREHYWLVETIEYLDKDREVGYLFNMKFSKALASFHNATEAHGDMNPSCQMLQHAFISYPWALREILDAIKHTDDAIRAYTLFNEFAQKSTSNYLKNLIHLYAALTASQWREPPVLNWFIENAKLIAEQYDEHPLTREVVESWESMRQSLFRGWPEQIQRHLNIIKCMSNLLVDGEVPEALATRSYDPIPPRDTVNRYGYKLYPLARTSHGNTIFSQFFASIMPNYDVSEEEEEFRP</sequence>